<evidence type="ECO:0000313" key="1">
    <source>
        <dbReference type="EMBL" id="OQD75192.1"/>
    </source>
</evidence>
<comment type="caution">
    <text evidence="1">The sequence shown here is derived from an EMBL/GenBank/DDBJ whole genome shotgun (WGS) entry which is preliminary data.</text>
</comment>
<reference evidence="2" key="1">
    <citation type="journal article" date="2017" name="Nat. Microbiol.">
        <title>Global analysis of biosynthetic gene clusters reveals vast potential of secondary metabolite production in Penicillium species.</title>
        <authorList>
            <person name="Nielsen J.C."/>
            <person name="Grijseels S."/>
            <person name="Prigent S."/>
            <person name="Ji B."/>
            <person name="Dainat J."/>
            <person name="Nielsen K.F."/>
            <person name="Frisvad J.C."/>
            <person name="Workman M."/>
            <person name="Nielsen J."/>
        </authorList>
    </citation>
    <scope>NUCLEOTIDE SEQUENCE [LARGE SCALE GENOMIC DNA]</scope>
    <source>
        <strain evidence="2">IBT 11843</strain>
    </source>
</reference>
<name>A0A1V6PF11_PENDC</name>
<sequence length="239" mass="25713">MVANYHFYQPIIAIQNVLRVTSPLACPFSCLFKDAPNVDPEVVIAAGVTGIRDVVSSEDLPGVLTAYSGSVSYVFYMTAGLGNNSLRWTRIDPSRVHGHIFALSQDGLCAYELQDGPLPDLSSVGPGFLDEFLAYILNNNLTSLIGLQVLGCGDGSLEELILDEGTVMVDSLSVKNTVPTRITGWKFETFDGNPRICASNETHAKINTGNHRVFNAGKPIPKLENVEDLKAALAMAGVL</sequence>
<protein>
    <submittedName>
        <fullName evidence="1">Uncharacterized protein</fullName>
    </submittedName>
</protein>
<dbReference type="OrthoDB" id="2322999at2759"/>
<proteinExistence type="predicted"/>
<keyword evidence="2" id="KW-1185">Reference proteome</keyword>
<organism evidence="1 2">
    <name type="scientific">Penicillium decumbens</name>
    <dbReference type="NCBI Taxonomy" id="69771"/>
    <lineage>
        <taxon>Eukaryota</taxon>
        <taxon>Fungi</taxon>
        <taxon>Dikarya</taxon>
        <taxon>Ascomycota</taxon>
        <taxon>Pezizomycotina</taxon>
        <taxon>Eurotiomycetes</taxon>
        <taxon>Eurotiomycetidae</taxon>
        <taxon>Eurotiales</taxon>
        <taxon>Aspergillaceae</taxon>
        <taxon>Penicillium</taxon>
    </lineage>
</organism>
<gene>
    <name evidence="1" type="ORF">PENDEC_c008G05673</name>
</gene>
<evidence type="ECO:0000313" key="2">
    <source>
        <dbReference type="Proteomes" id="UP000191522"/>
    </source>
</evidence>
<dbReference type="EMBL" id="MDYL01000008">
    <property type="protein sequence ID" value="OQD75192.1"/>
    <property type="molecule type" value="Genomic_DNA"/>
</dbReference>
<dbReference type="Proteomes" id="UP000191522">
    <property type="component" value="Unassembled WGS sequence"/>
</dbReference>
<dbReference type="AlphaFoldDB" id="A0A1V6PF11"/>
<accession>A0A1V6PF11</accession>